<dbReference type="EMBL" id="JAIQCJ010002232">
    <property type="protein sequence ID" value="KAJ8779066.1"/>
    <property type="molecule type" value="Genomic_DNA"/>
</dbReference>
<sequence>MPGGRDRAAAAAAEAARPPGGALRPDPAAGRPAGRGAGSGVPRPLPAQPRARARGRSRVGDPQAVSLALGLASDVFALRVLLEDSGEMFRVTGCRSDMTVRELKEELDLIAGIPFNLQRLQYLDQGGPCPTPFLAPCTPSTRGAQAPLNPQWGKGSPPRGGPPDVTPHPPETTGGKANPGHIGTSQLQKSRASR</sequence>
<dbReference type="InterPro" id="IPR039323">
    <property type="entry name" value="ANKRD_45/46/60"/>
</dbReference>
<dbReference type="PANTHER" id="PTHR22677:SF3">
    <property type="entry name" value="ANKYRIN REPEAT DOMAIN-CONTAINING PROTEIN 60"/>
    <property type="match status" value="1"/>
</dbReference>
<dbReference type="SUPFAM" id="SSF54236">
    <property type="entry name" value="Ubiquitin-like"/>
    <property type="match status" value="1"/>
</dbReference>
<feature type="compositionally biased region" description="Low complexity" evidence="1">
    <location>
        <begin position="9"/>
        <end position="32"/>
    </location>
</feature>
<name>A0AB34GG27_ESCRO</name>
<evidence type="ECO:0000256" key="1">
    <source>
        <dbReference type="SAM" id="MobiDB-lite"/>
    </source>
</evidence>
<protein>
    <submittedName>
        <fullName evidence="2">Uncharacterized protein</fullName>
    </submittedName>
</protein>
<feature type="compositionally biased region" description="Pro residues" evidence="1">
    <location>
        <begin position="159"/>
        <end position="170"/>
    </location>
</feature>
<dbReference type="PANTHER" id="PTHR22677">
    <property type="entry name" value="ANKYRIN REPEAT DOMAIN-CONTAINING PROTEIN 60"/>
    <property type="match status" value="1"/>
</dbReference>
<dbReference type="InterPro" id="IPR029071">
    <property type="entry name" value="Ubiquitin-like_domsf"/>
</dbReference>
<organism evidence="2 3">
    <name type="scientific">Eschrichtius robustus</name>
    <name type="common">California gray whale</name>
    <name type="synonym">Eschrichtius gibbosus</name>
    <dbReference type="NCBI Taxonomy" id="9764"/>
    <lineage>
        <taxon>Eukaryota</taxon>
        <taxon>Metazoa</taxon>
        <taxon>Chordata</taxon>
        <taxon>Craniata</taxon>
        <taxon>Vertebrata</taxon>
        <taxon>Euteleostomi</taxon>
        <taxon>Mammalia</taxon>
        <taxon>Eutheria</taxon>
        <taxon>Laurasiatheria</taxon>
        <taxon>Artiodactyla</taxon>
        <taxon>Whippomorpha</taxon>
        <taxon>Cetacea</taxon>
        <taxon>Mysticeti</taxon>
        <taxon>Eschrichtiidae</taxon>
        <taxon>Eschrichtius</taxon>
    </lineage>
</organism>
<keyword evidence="3" id="KW-1185">Reference proteome</keyword>
<evidence type="ECO:0000313" key="3">
    <source>
        <dbReference type="Proteomes" id="UP001159641"/>
    </source>
</evidence>
<feature type="region of interest" description="Disordered" evidence="1">
    <location>
        <begin position="133"/>
        <end position="194"/>
    </location>
</feature>
<feature type="region of interest" description="Disordered" evidence="1">
    <location>
        <begin position="1"/>
        <end position="59"/>
    </location>
</feature>
<feature type="compositionally biased region" description="Polar residues" evidence="1">
    <location>
        <begin position="183"/>
        <end position="194"/>
    </location>
</feature>
<comment type="caution">
    <text evidence="2">The sequence shown here is derived from an EMBL/GenBank/DDBJ whole genome shotgun (WGS) entry which is preliminary data.</text>
</comment>
<accession>A0AB34GG27</accession>
<gene>
    <name evidence="2" type="ORF">J1605_012917</name>
</gene>
<dbReference type="Proteomes" id="UP001159641">
    <property type="component" value="Unassembled WGS sequence"/>
</dbReference>
<evidence type="ECO:0000313" key="2">
    <source>
        <dbReference type="EMBL" id="KAJ8779066.1"/>
    </source>
</evidence>
<proteinExistence type="predicted"/>
<reference evidence="2 3" key="1">
    <citation type="submission" date="2022-11" db="EMBL/GenBank/DDBJ databases">
        <title>Whole genome sequence of Eschrichtius robustus ER-17-0199.</title>
        <authorList>
            <person name="Bruniche-Olsen A."/>
            <person name="Black A.N."/>
            <person name="Fields C.J."/>
            <person name="Walden K."/>
            <person name="Dewoody J.A."/>
        </authorList>
    </citation>
    <scope>NUCLEOTIDE SEQUENCE [LARGE SCALE GENOMIC DNA]</scope>
    <source>
        <strain evidence="2">ER-17-0199</strain>
        <tissue evidence="2">Blubber</tissue>
    </source>
</reference>
<dbReference type="AlphaFoldDB" id="A0AB34GG27"/>